<organism evidence="1 2">
    <name type="scientific">Naganishia adeliensis</name>
    <dbReference type="NCBI Taxonomy" id="92952"/>
    <lineage>
        <taxon>Eukaryota</taxon>
        <taxon>Fungi</taxon>
        <taxon>Dikarya</taxon>
        <taxon>Basidiomycota</taxon>
        <taxon>Agaricomycotina</taxon>
        <taxon>Tremellomycetes</taxon>
        <taxon>Filobasidiales</taxon>
        <taxon>Filobasidiaceae</taxon>
        <taxon>Naganishia</taxon>
    </lineage>
</organism>
<evidence type="ECO:0000313" key="1">
    <source>
        <dbReference type="EMBL" id="KAJ9093452.1"/>
    </source>
</evidence>
<reference evidence="1" key="1">
    <citation type="submission" date="2023-04" db="EMBL/GenBank/DDBJ databases">
        <title>Draft Genome sequencing of Naganishia species isolated from polar environments using Oxford Nanopore Technology.</title>
        <authorList>
            <person name="Leo P."/>
            <person name="Venkateswaran K."/>
        </authorList>
    </citation>
    <scope>NUCLEOTIDE SEQUENCE</scope>
    <source>
        <strain evidence="1">MNA-CCFEE 5262</strain>
    </source>
</reference>
<gene>
    <name evidence="1" type="ORF">QFC20_007134</name>
</gene>
<dbReference type="Proteomes" id="UP001230649">
    <property type="component" value="Unassembled WGS sequence"/>
</dbReference>
<evidence type="ECO:0000313" key="2">
    <source>
        <dbReference type="Proteomes" id="UP001230649"/>
    </source>
</evidence>
<accession>A0ACC2V4B0</accession>
<comment type="caution">
    <text evidence="1">The sequence shown here is derived from an EMBL/GenBank/DDBJ whole genome shotgun (WGS) entry which is preliminary data.</text>
</comment>
<protein>
    <submittedName>
        <fullName evidence="1">Uncharacterized protein</fullName>
    </submittedName>
</protein>
<name>A0ACC2V4B0_9TREE</name>
<proteinExistence type="predicted"/>
<dbReference type="EMBL" id="JASBWS010000155">
    <property type="protein sequence ID" value="KAJ9093452.1"/>
    <property type="molecule type" value="Genomic_DNA"/>
</dbReference>
<keyword evidence="2" id="KW-1185">Reference proteome</keyword>
<sequence length="963" mass="103304">MSSRRLWSFNKSGANNSTPAAGTSPGAQPLASINGQLGAPGPGPAALDVSPNRGESDEDEEEELLEGRGEDEYFGLENFGNTCYANSVIQVLFHCDPFRQFADAYPNPTLPTIPIGPSPEELVELNARHAQEQAEAENEAQANVNGASNPTKDGDRKDKDNGVQSPASNKRWSSIRTRSMSTGVSQGTSLPKLQTNMAALPERGNIVASPPTSPIVSKQNNKVIPQKTEPTEQPLKVNIDPDAPAPSMFSTIQSVFQYISTSDSHPPLPPKPKEDPPPGAGTSGGSTLINPHKPNQQTVRGGGPHGAGTLGKGVARPAELVRTAKNQNEMFRGAMHQDAHEFLMWTLNQVASDVEQLEARMSKDPSLAGQFGLNGGFQSKRVKGKTFVQSLFEGTMTNEIKCLTCETHASITQVTSRDEAFLDLSLDIEQNSSISSCLRQFSASEMLDGKNKFSCETCCGLQEAERSVKIKKAPNILALHLKRFKWEFTNSEVKMKKLSYRINFGPQLKLFNMSEDSETPNRMYELFAVLVHIGGSTNQGHYVAAVKAKGNWMLCDDENVEPITEADLIRYFGEYQAGAGYVLFYQAADIDLVSLGLPPPPESPKVVEPVEEAAPMQRSLPFLQPTREVDVLSPTFSQVGPLLDVDPMETAMSPQAKVQAAMSQYHSGEDQSTTPESTTPEMLSESIGNSHSGRTRTSSTASVLAPGGIRIGNEPTRSSTSPSGYNGGCAPARQDSASSAGQSLKTGNWLTRRVTGRDNGQDESKRSSVYDSSRPSTSRTESTGAGPGYNPFVVNGSNPDGEKTNRHVGHFCNGPRAERSRPRSQTADTSTSTRTAPSLNFSSSFVSNDSANVGAMHNSAPVSGALPLSQQQQYSTSPIPQPSGSPANKSISSSSSGFLGIGKKKDETPRVPSGGSNSLKRSISGVKMPTLSRSFSSVSKGLMGMGKKNQDKENPLASLRERQ</sequence>